<evidence type="ECO:0000313" key="3">
    <source>
        <dbReference type="EMBL" id="RDJ08840.1"/>
    </source>
</evidence>
<dbReference type="PROSITE" id="PS50234">
    <property type="entry name" value="VWFA"/>
    <property type="match status" value="1"/>
</dbReference>
<dbReference type="Gene3D" id="3.40.50.410">
    <property type="entry name" value="von Willebrand factor, type A domain"/>
    <property type="match status" value="1"/>
</dbReference>
<dbReference type="EMBL" id="NAAC01000018">
    <property type="protein sequence ID" value="RDJ08840.1"/>
    <property type="molecule type" value="Genomic_DNA"/>
</dbReference>
<sequence>MSTFQGLKSSLSRLQKDRSGNFGMVTAIVVPVLIGTAGVAIDFSNMVLQQRQLQEASDAAALAAATALADGKVADSAAAQTLAKDFVVGQMSNYLSSTDAASLKSKTTATVTTTTTATGKSYSVKVNAAYDMGLTPLMNVLGKKTVALASNSSTSSGTNNTKNALSMELDLDQSGSMSYNTSTCDTYKTDKNGKYVLDSQGYKICKTYIIKIEALKTAAGRLFDALDKADPTHVLVRTGVMSYNNGLTRDSSNKIIGISPMNWGTSTGRTFVSTLTANGGTDATEPMQESIKAIKKNSDGSDNETKKHAEKGNTNVDRYIVLMTDGEMTGNSNTWNSAKDLNVRAQCDAAKSAGITIFTVAFMAPDKGKSLLQYCASGSSNYFEAETMENLIDDFDSIAQTATKALALLTD</sequence>
<feature type="transmembrane region" description="Helical" evidence="1">
    <location>
        <begin position="21"/>
        <end position="41"/>
    </location>
</feature>
<dbReference type="InterPro" id="IPR036465">
    <property type="entry name" value="vWFA_dom_sf"/>
</dbReference>
<dbReference type="SUPFAM" id="SSF53300">
    <property type="entry name" value="vWA-like"/>
    <property type="match status" value="1"/>
</dbReference>
<feature type="domain" description="VWFA" evidence="2">
    <location>
        <begin position="166"/>
        <end position="406"/>
    </location>
</feature>
<proteinExistence type="predicted"/>
<dbReference type="AlphaFoldDB" id="A0A370KKZ4"/>
<comment type="caution">
    <text evidence="3">The sequence shown here is derived from an EMBL/GenBank/DDBJ whole genome shotgun (WGS) entry which is preliminary data.</text>
</comment>
<evidence type="ECO:0000313" key="4">
    <source>
        <dbReference type="Proteomes" id="UP000254939"/>
    </source>
</evidence>
<dbReference type="RefSeq" id="WP_244919838.1">
    <property type="nucleotide sequence ID" value="NZ_KZ857261.1"/>
</dbReference>
<reference evidence="3 4" key="1">
    <citation type="submission" date="2017-03" db="EMBL/GenBank/DDBJ databases">
        <title>Genome analysis of Rhizobial strains effectives or ineffectives for nitrogen fixation isolated from bean seeds.</title>
        <authorList>
            <person name="Peralta H."/>
            <person name="Aguilar-Vera A."/>
            <person name="Mora Y."/>
            <person name="Vargas-Lagunas C."/>
            <person name="Girard L."/>
            <person name="Mora J."/>
        </authorList>
    </citation>
    <scope>NUCLEOTIDE SEQUENCE [LARGE SCALE GENOMIC DNA]</scope>
    <source>
        <strain evidence="3 4">CCGM3</strain>
    </source>
</reference>
<dbReference type="InterPro" id="IPR028087">
    <property type="entry name" value="Tad_N"/>
</dbReference>
<keyword evidence="1" id="KW-0812">Transmembrane</keyword>
<evidence type="ECO:0000259" key="2">
    <source>
        <dbReference type="PROSITE" id="PS50234"/>
    </source>
</evidence>
<dbReference type="InterPro" id="IPR002035">
    <property type="entry name" value="VWF_A"/>
</dbReference>
<dbReference type="Proteomes" id="UP000254939">
    <property type="component" value="Unassembled WGS sequence"/>
</dbReference>
<keyword evidence="1" id="KW-1133">Transmembrane helix</keyword>
<dbReference type="Pfam" id="PF13400">
    <property type="entry name" value="Tad"/>
    <property type="match status" value="1"/>
</dbReference>
<protein>
    <recommendedName>
        <fullName evidence="2">VWFA domain-containing protein</fullName>
    </recommendedName>
</protein>
<name>A0A370KKZ4_9HYPH</name>
<evidence type="ECO:0000256" key="1">
    <source>
        <dbReference type="SAM" id="Phobius"/>
    </source>
</evidence>
<accession>A0A370KKZ4</accession>
<dbReference type="Pfam" id="PF00092">
    <property type="entry name" value="VWA"/>
    <property type="match status" value="1"/>
</dbReference>
<keyword evidence="1" id="KW-0472">Membrane</keyword>
<organism evidence="3 4">
    <name type="scientific">Rhizobium grahamii</name>
    <dbReference type="NCBI Taxonomy" id="1120045"/>
    <lineage>
        <taxon>Bacteria</taxon>
        <taxon>Pseudomonadati</taxon>
        <taxon>Pseudomonadota</taxon>
        <taxon>Alphaproteobacteria</taxon>
        <taxon>Hyphomicrobiales</taxon>
        <taxon>Rhizobiaceae</taxon>
        <taxon>Rhizobium/Agrobacterium group</taxon>
        <taxon>Rhizobium</taxon>
    </lineage>
</organism>
<gene>
    <name evidence="3" type="ORF">B5K06_20020</name>
</gene>